<protein>
    <recommendedName>
        <fullName evidence="2">HTH cro/C1-type domain-containing protein</fullName>
    </recommendedName>
</protein>
<dbReference type="InterPro" id="IPR018653">
    <property type="entry name" value="ScfR_C"/>
</dbReference>
<dbReference type="Pfam" id="PF01381">
    <property type="entry name" value="HTH_3"/>
    <property type="match status" value="1"/>
</dbReference>
<dbReference type="Gene3D" id="1.10.260.40">
    <property type="entry name" value="lambda repressor-like DNA-binding domains"/>
    <property type="match status" value="1"/>
</dbReference>
<evidence type="ECO:0000256" key="1">
    <source>
        <dbReference type="ARBA" id="ARBA00007227"/>
    </source>
</evidence>
<dbReference type="GO" id="GO:0003677">
    <property type="term" value="F:DNA binding"/>
    <property type="evidence" value="ECO:0007669"/>
    <property type="project" value="InterPro"/>
</dbReference>
<dbReference type="EMBL" id="UINC01082394">
    <property type="protein sequence ID" value="SVC27115.1"/>
    <property type="molecule type" value="Genomic_DNA"/>
</dbReference>
<evidence type="ECO:0000259" key="2">
    <source>
        <dbReference type="PROSITE" id="PS50943"/>
    </source>
</evidence>
<evidence type="ECO:0000313" key="3">
    <source>
        <dbReference type="EMBL" id="SVC27115.1"/>
    </source>
</evidence>
<dbReference type="Pfam" id="PF06114">
    <property type="entry name" value="Peptidase_M78"/>
    <property type="match status" value="1"/>
</dbReference>
<dbReference type="Pfam" id="PF09856">
    <property type="entry name" value="ScfRs"/>
    <property type="match status" value="1"/>
</dbReference>
<gene>
    <name evidence="3" type="ORF">METZ01_LOCUS279969</name>
</gene>
<dbReference type="PROSITE" id="PS50943">
    <property type="entry name" value="HTH_CROC1"/>
    <property type="match status" value="1"/>
</dbReference>
<dbReference type="InterPro" id="IPR010982">
    <property type="entry name" value="Lambda_DNA-bd_dom_sf"/>
</dbReference>
<dbReference type="InterPro" id="IPR001387">
    <property type="entry name" value="Cro/C1-type_HTH"/>
</dbReference>
<dbReference type="SUPFAM" id="SSF47413">
    <property type="entry name" value="lambda repressor-like DNA-binding domains"/>
    <property type="match status" value="1"/>
</dbReference>
<feature type="non-terminal residue" evidence="3">
    <location>
        <position position="340"/>
    </location>
</feature>
<comment type="similarity">
    <text evidence="1">Belongs to the short-chain fatty acyl-CoA assimilation regulator (ScfR) family.</text>
</comment>
<dbReference type="InterPro" id="IPR010359">
    <property type="entry name" value="IrrE_HExxH"/>
</dbReference>
<organism evidence="3">
    <name type="scientific">marine metagenome</name>
    <dbReference type="NCBI Taxonomy" id="408172"/>
    <lineage>
        <taxon>unclassified sequences</taxon>
        <taxon>metagenomes</taxon>
        <taxon>ecological metagenomes</taxon>
    </lineage>
</organism>
<name>A0A382KU73_9ZZZZ</name>
<sequence length="340" mass="39170">MKAKDLAKNLDITPAYLSLIESNQRKPDGDTLLKILEILELEKNDLTKKSDPDLESRTKEIVKISLLEDLDIRQEEAEEIVRINPKIAKALIRLGNDHKNKEHELEKKVHGKETVFPGEIVSDFIQKFENYFPSLEEFSTKIYNKIRINNRITYLSLCSYLKEEYKIIVKDIVPQEEKLFSKIYYPEKKEFLLSDYLSLETKKLFAATLVAQLGADEKIEDYLNEFSFPSEVSKKVSKVALLNYAGAAIMMPYENFYNEVKKNRYDLELLKNSFAVSFEQVCHRVTCLQNPKMKGIPLHMIRVDRSGNVSKRFSISGIELPRLSGACPKWNVSSAFSNPG</sequence>
<reference evidence="3" key="1">
    <citation type="submission" date="2018-05" db="EMBL/GenBank/DDBJ databases">
        <authorList>
            <person name="Lanie J.A."/>
            <person name="Ng W.-L."/>
            <person name="Kazmierczak K.M."/>
            <person name="Andrzejewski T.M."/>
            <person name="Davidsen T.M."/>
            <person name="Wayne K.J."/>
            <person name="Tettelin H."/>
            <person name="Glass J.I."/>
            <person name="Rusch D."/>
            <person name="Podicherti R."/>
            <person name="Tsui H.-C.T."/>
            <person name="Winkler M.E."/>
        </authorList>
    </citation>
    <scope>NUCLEOTIDE SEQUENCE</scope>
</reference>
<proteinExistence type="inferred from homology"/>
<dbReference type="AlphaFoldDB" id="A0A382KU73"/>
<accession>A0A382KU73</accession>
<feature type="domain" description="HTH cro/C1-type" evidence="2">
    <location>
        <begin position="4"/>
        <end position="46"/>
    </location>
</feature>